<dbReference type="EMBL" id="NMTW01000007">
    <property type="protein sequence ID" value="PDX76968.1"/>
    <property type="molecule type" value="Genomic_DNA"/>
</dbReference>
<dbReference type="Pfam" id="PF01553">
    <property type="entry name" value="Acyltransferase"/>
    <property type="match status" value="1"/>
</dbReference>
<reference evidence="7" key="2">
    <citation type="submission" date="2017-07" db="EMBL/GenBank/DDBJ databases">
        <authorList>
            <person name="Sun Z.S."/>
            <person name="Albrecht U."/>
            <person name="Echele G."/>
            <person name="Lee C.C."/>
        </authorList>
    </citation>
    <scope>NUCLEOTIDE SEQUENCE</scope>
    <source>
        <strain evidence="6">CNCM I 4546</strain>
        <strain evidence="7">CNCM I 4573</strain>
    </source>
</reference>
<evidence type="ECO:0000313" key="17">
    <source>
        <dbReference type="Proteomes" id="UP000260783"/>
    </source>
</evidence>
<dbReference type="EMBL" id="QVEW01000009">
    <property type="protein sequence ID" value="RGB96847.1"/>
    <property type="molecule type" value="Genomic_DNA"/>
</dbReference>
<evidence type="ECO:0000313" key="8">
    <source>
        <dbReference type="EMBL" id="RAW65843.1"/>
    </source>
</evidence>
<reference evidence="16 17" key="4">
    <citation type="submission" date="2018-08" db="EMBL/GenBank/DDBJ databases">
        <title>A genome reference for cultivated species of the human gut microbiota.</title>
        <authorList>
            <person name="Zou Y."/>
            <person name="Xue W."/>
            <person name="Luo G."/>
        </authorList>
    </citation>
    <scope>NUCLEOTIDE SEQUENCE [LARGE SCALE GENOMIC DNA]</scope>
    <source>
        <strain evidence="11 17">AF29-11BH</strain>
        <strain evidence="10 16">AF31-14AC</strain>
    </source>
</reference>
<evidence type="ECO:0000313" key="11">
    <source>
        <dbReference type="EMBL" id="RGB96847.1"/>
    </source>
</evidence>
<dbReference type="SUPFAM" id="SSF69593">
    <property type="entry name" value="Glycerol-3-phosphate (1)-acyltransferase"/>
    <property type="match status" value="1"/>
</dbReference>
<dbReference type="SMART" id="SM00563">
    <property type="entry name" value="PlsC"/>
    <property type="match status" value="1"/>
</dbReference>
<dbReference type="EMBL" id="WKQM01000012">
    <property type="protein sequence ID" value="MSC51739.1"/>
    <property type="molecule type" value="Genomic_DNA"/>
</dbReference>
<evidence type="ECO:0000256" key="2">
    <source>
        <dbReference type="ARBA" id="ARBA00023315"/>
    </source>
</evidence>
<dbReference type="Proteomes" id="UP000219901">
    <property type="component" value="Unassembled WGS sequence"/>
</dbReference>
<dbReference type="CDD" id="cd07989">
    <property type="entry name" value="LPLAT_AGPAT-like"/>
    <property type="match status" value="1"/>
</dbReference>
<dbReference type="EMBL" id="NMTV01000025">
    <property type="protein sequence ID" value="PDX73344.1"/>
    <property type="molecule type" value="Genomic_DNA"/>
</dbReference>
<dbReference type="EMBL" id="QVES01000009">
    <property type="protein sequence ID" value="RGB85096.1"/>
    <property type="molecule type" value="Genomic_DNA"/>
</dbReference>
<evidence type="ECO:0000313" key="12">
    <source>
        <dbReference type="Proteomes" id="UP000219901"/>
    </source>
</evidence>
<evidence type="ECO:0000313" key="9">
    <source>
        <dbReference type="EMBL" id="RCH47118.1"/>
    </source>
</evidence>
<evidence type="ECO:0000259" key="4">
    <source>
        <dbReference type="SMART" id="SM00563"/>
    </source>
</evidence>
<feature type="domain" description="Phospholipid/glycerol acyltransferase" evidence="4">
    <location>
        <begin position="37"/>
        <end position="151"/>
    </location>
</feature>
<keyword evidence="3" id="KW-0472">Membrane</keyword>
<dbReference type="Proteomes" id="UP000250550">
    <property type="component" value="Unassembled WGS sequence"/>
</dbReference>
<keyword evidence="2 7" id="KW-0012">Acyltransferase</keyword>
<dbReference type="EMBL" id="PXUP01000005">
    <property type="protein sequence ID" value="RCH47118.1"/>
    <property type="molecule type" value="Genomic_DNA"/>
</dbReference>
<dbReference type="GO" id="GO:0003841">
    <property type="term" value="F:1-acylglycerol-3-phosphate O-acyltransferase activity"/>
    <property type="evidence" value="ECO:0007669"/>
    <property type="project" value="TreeGrafter"/>
</dbReference>
<evidence type="ECO:0000256" key="1">
    <source>
        <dbReference type="ARBA" id="ARBA00022679"/>
    </source>
</evidence>
<sequence length="203" mass="23076">MVLYYILVPLAWLVWHIGFRIRVEGRENLKKVQTKGYILAPTHVSAIDPVFIVVTRWGRRMVVFAKKELFEINAFLTWFFRCCGGVCVRGTKDEMAVISQTVEACKQGKTLLIFPEGTREKEGKLLPPKSGLFVIAAEAGVDVVPCRILYDTPDGRMHLFCKVRVIYGEPMPAVQFAMEGRRDTKKLRANKQALLEAWEKMGA</sequence>
<dbReference type="AlphaFoldDB" id="A0A2A7ADG5"/>
<evidence type="ECO:0000256" key="3">
    <source>
        <dbReference type="SAM" id="Phobius"/>
    </source>
</evidence>
<dbReference type="PANTHER" id="PTHR10434">
    <property type="entry name" value="1-ACYL-SN-GLYCEROL-3-PHOSPHATE ACYLTRANSFERASE"/>
    <property type="match status" value="1"/>
</dbReference>
<name>A0A2A7ADG5_9FIRM</name>
<evidence type="ECO:0000313" key="15">
    <source>
        <dbReference type="Proteomes" id="UP000252378"/>
    </source>
</evidence>
<proteinExistence type="predicted"/>
<dbReference type="Proteomes" id="UP000252378">
    <property type="component" value="Unassembled WGS sequence"/>
</dbReference>
<dbReference type="Proteomes" id="UP000220157">
    <property type="component" value="Unassembled WGS sequence"/>
</dbReference>
<evidence type="ECO:0000313" key="5">
    <source>
        <dbReference type="EMBL" id="MSC51739.1"/>
    </source>
</evidence>
<evidence type="ECO:0000313" key="18">
    <source>
        <dbReference type="Proteomes" id="UP000462091"/>
    </source>
</evidence>
<keyword evidence="3" id="KW-1133">Transmembrane helix</keyword>
<dbReference type="PANTHER" id="PTHR10434:SF11">
    <property type="entry name" value="1-ACYL-SN-GLYCEROL-3-PHOSPHATE ACYLTRANSFERASE"/>
    <property type="match status" value="1"/>
</dbReference>
<organism evidence="7 13">
    <name type="scientific">Faecalibacterium prausnitzii</name>
    <dbReference type="NCBI Taxonomy" id="853"/>
    <lineage>
        <taxon>Bacteria</taxon>
        <taxon>Bacillati</taxon>
        <taxon>Bacillota</taxon>
        <taxon>Clostridia</taxon>
        <taxon>Eubacteriales</taxon>
        <taxon>Oscillospiraceae</taxon>
        <taxon>Faecalibacterium</taxon>
    </lineage>
</organism>
<comment type="caution">
    <text evidence="7">The sequence shown here is derived from an EMBL/GenBank/DDBJ whole genome shotgun (WGS) entry which is preliminary data.</text>
</comment>
<evidence type="ECO:0000313" key="16">
    <source>
        <dbReference type="Proteomes" id="UP000260782"/>
    </source>
</evidence>
<evidence type="ECO:0000313" key="10">
    <source>
        <dbReference type="EMBL" id="RGB85096.1"/>
    </source>
</evidence>
<evidence type="ECO:0000313" key="6">
    <source>
        <dbReference type="EMBL" id="PDX73344.1"/>
    </source>
</evidence>
<protein>
    <submittedName>
        <fullName evidence="7">1-acyl-sn-glycerol-3-phosphate acyltransferase</fullName>
    </submittedName>
</protein>
<keyword evidence="3" id="KW-0812">Transmembrane</keyword>
<dbReference type="RefSeq" id="WP_097782682.1">
    <property type="nucleotide sequence ID" value="NZ_CP030777.1"/>
</dbReference>
<reference evidence="12 13" key="1">
    <citation type="journal article" date="2017" name="Front. Microbiol.">
        <title>New Insights into the Diversity of the Genus Faecalibacterium.</title>
        <authorList>
            <person name="Benevides L."/>
            <person name="Burman S."/>
            <person name="Martin R."/>
            <person name="Robert V."/>
            <person name="Thomas M."/>
            <person name="Miquel S."/>
            <person name="Chain F."/>
            <person name="Sokol H."/>
            <person name="Bermudez-Humaran L.G."/>
            <person name="Morrison M."/>
            <person name="Langella P."/>
            <person name="Azevedo V.A."/>
            <person name="Chatel J.M."/>
            <person name="Soares S."/>
        </authorList>
    </citation>
    <scope>NUCLEOTIDE SEQUENCE [LARGE SCALE GENOMIC DNA]</scope>
    <source>
        <strain evidence="6 12">CNCM I 4546</strain>
        <strain evidence="7 13">CNCM I 4573</strain>
    </source>
</reference>
<reference evidence="5 18" key="5">
    <citation type="journal article" date="2019" name="Nat. Med.">
        <title>A library of human gut bacterial isolates paired with longitudinal multiomics data enables mechanistic microbiome research.</title>
        <authorList>
            <person name="Poyet M."/>
            <person name="Groussin M."/>
            <person name="Gibbons S.M."/>
            <person name="Avila-Pacheco J."/>
            <person name="Jiang X."/>
            <person name="Kearney S.M."/>
            <person name="Perrotta A.R."/>
            <person name="Berdy B."/>
            <person name="Zhao S."/>
            <person name="Lieberman T.D."/>
            <person name="Swanson P.K."/>
            <person name="Smith M."/>
            <person name="Roesemann S."/>
            <person name="Alexander J.E."/>
            <person name="Rich S.A."/>
            <person name="Livny J."/>
            <person name="Vlamakis H."/>
            <person name="Clish C."/>
            <person name="Bullock K."/>
            <person name="Deik A."/>
            <person name="Scott J."/>
            <person name="Pierce K.A."/>
            <person name="Xavier R.J."/>
            <person name="Alm E.J."/>
        </authorList>
    </citation>
    <scope>NUCLEOTIDE SEQUENCE [LARGE SCALE GENOMIC DNA]</scope>
    <source>
        <strain evidence="5 18">BIOML-B1</strain>
    </source>
</reference>
<evidence type="ECO:0000313" key="7">
    <source>
        <dbReference type="EMBL" id="PDX76968.1"/>
    </source>
</evidence>
<dbReference type="InterPro" id="IPR002123">
    <property type="entry name" value="Plipid/glycerol_acylTrfase"/>
</dbReference>
<dbReference type="Proteomes" id="UP000260783">
    <property type="component" value="Unassembled WGS sequence"/>
</dbReference>
<gene>
    <name evidence="8" type="ORF">C4N21_05515</name>
    <name evidence="9" type="ORF">C7J97_04865</name>
    <name evidence="6" type="ORF">CGS55_03540</name>
    <name evidence="7" type="ORF">CGS56_00820</name>
    <name evidence="11" type="ORF">DWZ04_09415</name>
    <name evidence="10" type="ORF">DWZ25_09315</name>
    <name evidence="5" type="ORF">GKE10_07445</name>
</gene>
<dbReference type="Proteomes" id="UP000462091">
    <property type="component" value="Unassembled WGS sequence"/>
</dbReference>
<dbReference type="Proteomes" id="UP000260782">
    <property type="component" value="Unassembled WGS sequence"/>
</dbReference>
<dbReference type="EMBL" id="PRLF01000005">
    <property type="protein sequence ID" value="RAW65843.1"/>
    <property type="molecule type" value="Genomic_DNA"/>
</dbReference>
<feature type="transmembrane region" description="Helical" evidence="3">
    <location>
        <begin position="6"/>
        <end position="23"/>
    </location>
</feature>
<evidence type="ECO:0000313" key="13">
    <source>
        <dbReference type="Proteomes" id="UP000220157"/>
    </source>
</evidence>
<accession>A0A2A7ADG5</accession>
<evidence type="ECO:0000313" key="14">
    <source>
        <dbReference type="Proteomes" id="UP000250550"/>
    </source>
</evidence>
<keyword evidence="1 7" id="KW-0808">Transferase</keyword>
<dbReference type="GO" id="GO:0006654">
    <property type="term" value="P:phosphatidic acid biosynthetic process"/>
    <property type="evidence" value="ECO:0007669"/>
    <property type="project" value="TreeGrafter"/>
</dbReference>
<reference evidence="9 15" key="3">
    <citation type="submission" date="2018-03" db="EMBL/GenBank/DDBJ databases">
        <title>Complete genome sequencing of Faecalibacterium prausnitzii strains isolated from the human gut.</title>
        <authorList>
            <person name="Fitzgerald B.C."/>
            <person name="Shkoporov A.N."/>
            <person name="Ross P.R."/>
            <person name="Hill C."/>
        </authorList>
    </citation>
    <scope>NUCLEOTIDE SEQUENCE [LARGE SCALE GENOMIC DNA]</scope>
    <source>
        <strain evidence="8 14">APC924/119</strain>
        <strain evidence="9 15">ATCC 27768</strain>
    </source>
</reference>